<dbReference type="PROSITE" id="PS50930">
    <property type="entry name" value="HTH_LYTTR"/>
    <property type="match status" value="1"/>
</dbReference>
<dbReference type="InterPro" id="IPR007492">
    <property type="entry name" value="LytTR_DNA-bd_dom"/>
</dbReference>
<dbReference type="Proteomes" id="UP000002931">
    <property type="component" value="Unassembled WGS sequence"/>
</dbReference>
<name>A3VF86_9RHOB</name>
<comment type="caution">
    <text evidence="3">The sequence shown here is derived from an EMBL/GenBank/DDBJ whole genome shotgun (WGS) entry which is preliminary data.</text>
</comment>
<keyword evidence="1" id="KW-1133">Transmembrane helix</keyword>
<organism evidence="3 4">
    <name type="scientific">Maritimibacter alkaliphilus HTCC2654</name>
    <dbReference type="NCBI Taxonomy" id="314271"/>
    <lineage>
        <taxon>Bacteria</taxon>
        <taxon>Pseudomonadati</taxon>
        <taxon>Pseudomonadota</taxon>
        <taxon>Alphaproteobacteria</taxon>
        <taxon>Rhodobacterales</taxon>
        <taxon>Roseobacteraceae</taxon>
        <taxon>Maritimibacter</taxon>
    </lineage>
</organism>
<keyword evidence="4" id="KW-1185">Reference proteome</keyword>
<dbReference type="HOGENOM" id="CLU_079621_0_0_5"/>
<protein>
    <recommendedName>
        <fullName evidence="2">HTH LytTR-type domain-containing protein</fullName>
    </recommendedName>
</protein>
<dbReference type="GO" id="GO:0003677">
    <property type="term" value="F:DNA binding"/>
    <property type="evidence" value="ECO:0007669"/>
    <property type="project" value="InterPro"/>
</dbReference>
<accession>A3VF86</accession>
<dbReference type="STRING" id="314271.RB2654_10903"/>
<reference evidence="3 4" key="1">
    <citation type="journal article" date="2010" name="J. Bacteriol.">
        <title>Genome sequences of Pelagibaca bermudensis HTCC2601T and Maritimibacter alkaliphilus HTCC2654T, the type strains of two marine Roseobacter genera.</title>
        <authorList>
            <person name="Thrash J.C."/>
            <person name="Cho J.C."/>
            <person name="Ferriera S."/>
            <person name="Johnson J."/>
            <person name="Vergin K.L."/>
            <person name="Giovannoni S.J."/>
        </authorList>
    </citation>
    <scope>NUCLEOTIDE SEQUENCE [LARGE SCALE GENOMIC DNA]</scope>
    <source>
        <strain evidence="3 4">HTCC2654</strain>
    </source>
</reference>
<dbReference type="AlphaFoldDB" id="A3VF86"/>
<dbReference type="EMBL" id="AAMT01000006">
    <property type="protein sequence ID" value="EAQ13001.1"/>
    <property type="molecule type" value="Genomic_DNA"/>
</dbReference>
<feature type="domain" description="HTH LytTR-type" evidence="2">
    <location>
        <begin position="197"/>
        <end position="279"/>
    </location>
</feature>
<feature type="transmembrane region" description="Helical" evidence="1">
    <location>
        <begin position="30"/>
        <end position="56"/>
    </location>
</feature>
<dbReference type="Gene3D" id="2.40.50.1020">
    <property type="entry name" value="LytTr DNA-binding domain"/>
    <property type="match status" value="1"/>
</dbReference>
<evidence type="ECO:0000259" key="2">
    <source>
        <dbReference type="PROSITE" id="PS50930"/>
    </source>
</evidence>
<feature type="transmembrane region" description="Helical" evidence="1">
    <location>
        <begin position="96"/>
        <end position="118"/>
    </location>
</feature>
<keyword evidence="1" id="KW-0472">Membrane</keyword>
<keyword evidence="1" id="KW-0812">Transmembrane</keyword>
<gene>
    <name evidence="3" type="ORF">RB2654_10903</name>
</gene>
<dbReference type="Pfam" id="PF04397">
    <property type="entry name" value="LytTR"/>
    <property type="match status" value="1"/>
</dbReference>
<evidence type="ECO:0000256" key="1">
    <source>
        <dbReference type="SAM" id="Phobius"/>
    </source>
</evidence>
<feature type="transmembrane region" description="Helical" evidence="1">
    <location>
        <begin position="130"/>
        <end position="156"/>
    </location>
</feature>
<evidence type="ECO:0000313" key="3">
    <source>
        <dbReference type="EMBL" id="EAQ13001.1"/>
    </source>
</evidence>
<sequence>MVPQGAHRSMTSKAGNTATRGRDIETILQGYILSPYCFGTALVLALFITIFAPGGLFAHQPLWLRAGIHLFDTVVFLAHSYFVLPRVFREAFDRGWPILPVHIAIYIPLALVLAVVFALVEGHGLTGAEIVWHVAIVVAWVVLSAVIGLFIFWVYFLPHAGIEVKPEQIWSYRPPTSCRLQDHLSPAVRGRVLRMLAENQYVRVFTERGEELIRLPLSEAVGLVPDEAGIRVHRSHWIATDRMAGVKFESGNPKLLTVDGSQLPVSRSRVGDVRSALSHREM</sequence>
<proteinExistence type="predicted"/>
<dbReference type="eggNOG" id="COG3279">
    <property type="taxonomic scope" value="Bacteria"/>
</dbReference>
<feature type="transmembrane region" description="Helical" evidence="1">
    <location>
        <begin position="62"/>
        <end position="84"/>
    </location>
</feature>
<evidence type="ECO:0000313" key="4">
    <source>
        <dbReference type="Proteomes" id="UP000002931"/>
    </source>
</evidence>
<dbReference type="SMART" id="SM00850">
    <property type="entry name" value="LytTR"/>
    <property type="match status" value="1"/>
</dbReference>